<reference evidence="1 2" key="1">
    <citation type="submission" date="2020-08" db="EMBL/GenBank/DDBJ databases">
        <title>Genomic Encyclopedia of Type Strains, Phase IV (KMG-IV): sequencing the most valuable type-strain genomes for metagenomic binning, comparative biology and taxonomic classification.</title>
        <authorList>
            <person name="Goeker M."/>
        </authorList>
    </citation>
    <scope>NUCLEOTIDE SEQUENCE [LARGE SCALE GENOMIC DNA]</scope>
    <source>
        <strain evidence="1 2">DSM 23562</strain>
    </source>
</reference>
<organism evidence="1 2">
    <name type="scientific">Armatimonas rosea</name>
    <dbReference type="NCBI Taxonomy" id="685828"/>
    <lineage>
        <taxon>Bacteria</taxon>
        <taxon>Bacillati</taxon>
        <taxon>Armatimonadota</taxon>
        <taxon>Armatimonadia</taxon>
        <taxon>Armatimonadales</taxon>
        <taxon>Armatimonadaceae</taxon>
        <taxon>Armatimonas</taxon>
    </lineage>
</organism>
<gene>
    <name evidence="1" type="ORF">HNQ39_002180</name>
</gene>
<dbReference type="EMBL" id="JACHGW010000002">
    <property type="protein sequence ID" value="MBB6050389.1"/>
    <property type="molecule type" value="Genomic_DNA"/>
</dbReference>
<keyword evidence="2" id="KW-1185">Reference proteome</keyword>
<dbReference type="Proteomes" id="UP000520814">
    <property type="component" value="Unassembled WGS sequence"/>
</dbReference>
<accession>A0A7W9W5F4</accession>
<evidence type="ECO:0000313" key="1">
    <source>
        <dbReference type="EMBL" id="MBB6050389.1"/>
    </source>
</evidence>
<dbReference type="RefSeq" id="WP_184195253.1">
    <property type="nucleotide sequence ID" value="NZ_JACHGW010000002.1"/>
</dbReference>
<sequence>MTPESPVLGAWERFAQLYGTPERIDTLWQQWMATQTETSIAFLEKAIADQAEANQLTFHEAKKRLVLEKLVEDRGPKFVERYLREHDQAGKSLKPLNLRKKKR</sequence>
<dbReference type="AlphaFoldDB" id="A0A7W9W5F4"/>
<evidence type="ECO:0000313" key="2">
    <source>
        <dbReference type="Proteomes" id="UP000520814"/>
    </source>
</evidence>
<protein>
    <submittedName>
        <fullName evidence="1">Uncharacterized protein</fullName>
    </submittedName>
</protein>
<name>A0A7W9W5F4_ARMRO</name>
<proteinExistence type="predicted"/>
<comment type="caution">
    <text evidence="1">The sequence shown here is derived from an EMBL/GenBank/DDBJ whole genome shotgun (WGS) entry which is preliminary data.</text>
</comment>